<accession>A0A2V1DN42</accession>
<dbReference type="Proteomes" id="UP000244855">
    <property type="component" value="Unassembled WGS sequence"/>
</dbReference>
<sequence length="308" mass="35050">MASAICTEPPWVSDPFDDVYALQVDSDSILKFNERKGLESRREHEFGNEHIPSNVVGLSTFASAPANNNLPSMLNLESFENASRQTIEWSDQDLCYLVWARFGKKVAQDNFPFKPRDPVESTTTDRIMLQIRVYEPTPTAYSVPAPIGTGRPEPKILATSRPSATLAQARRTIAADLLSCSTTIRYTIRWNTLLSDLYALSETELASIRCAMMLMWHVSDKEWVERRIQLQRALYSQGDPAVFTVNSCWSVQTRLELFLLESGCYEVGKWFEAVDGASRMREAERRELANDFGTLARWLERISKEYQG</sequence>
<organism evidence="1 2">
    <name type="scientific">Periconia macrospinosa</name>
    <dbReference type="NCBI Taxonomy" id="97972"/>
    <lineage>
        <taxon>Eukaryota</taxon>
        <taxon>Fungi</taxon>
        <taxon>Dikarya</taxon>
        <taxon>Ascomycota</taxon>
        <taxon>Pezizomycotina</taxon>
        <taxon>Dothideomycetes</taxon>
        <taxon>Pleosporomycetidae</taxon>
        <taxon>Pleosporales</taxon>
        <taxon>Massarineae</taxon>
        <taxon>Periconiaceae</taxon>
        <taxon>Periconia</taxon>
    </lineage>
</organism>
<keyword evidence="2" id="KW-1185">Reference proteome</keyword>
<dbReference type="EMBL" id="KZ805388">
    <property type="protein sequence ID" value="PVH99632.1"/>
    <property type="molecule type" value="Genomic_DNA"/>
</dbReference>
<protein>
    <submittedName>
        <fullName evidence="1">Uncharacterized protein</fullName>
    </submittedName>
</protein>
<evidence type="ECO:0000313" key="1">
    <source>
        <dbReference type="EMBL" id="PVH99632.1"/>
    </source>
</evidence>
<reference evidence="1 2" key="1">
    <citation type="journal article" date="2018" name="Sci. Rep.">
        <title>Comparative genomics provides insights into the lifestyle and reveals functional heterogeneity of dark septate endophytic fungi.</title>
        <authorList>
            <person name="Knapp D.G."/>
            <person name="Nemeth J.B."/>
            <person name="Barry K."/>
            <person name="Hainaut M."/>
            <person name="Henrissat B."/>
            <person name="Johnson J."/>
            <person name="Kuo A."/>
            <person name="Lim J.H.P."/>
            <person name="Lipzen A."/>
            <person name="Nolan M."/>
            <person name="Ohm R.A."/>
            <person name="Tamas L."/>
            <person name="Grigoriev I.V."/>
            <person name="Spatafora J.W."/>
            <person name="Nagy L.G."/>
            <person name="Kovacs G.M."/>
        </authorList>
    </citation>
    <scope>NUCLEOTIDE SEQUENCE [LARGE SCALE GENOMIC DNA]</scope>
    <source>
        <strain evidence="1 2">DSE2036</strain>
    </source>
</reference>
<dbReference type="AlphaFoldDB" id="A0A2V1DN42"/>
<gene>
    <name evidence="1" type="ORF">DM02DRAFT_672524</name>
</gene>
<evidence type="ECO:0000313" key="2">
    <source>
        <dbReference type="Proteomes" id="UP000244855"/>
    </source>
</evidence>
<dbReference type="OrthoDB" id="3800663at2759"/>
<name>A0A2V1DN42_9PLEO</name>
<proteinExistence type="predicted"/>